<evidence type="ECO:0000313" key="1">
    <source>
        <dbReference type="EMBL" id="KZT65637.1"/>
    </source>
</evidence>
<organism evidence="1 2">
    <name type="scientific">Daedalea quercina L-15889</name>
    <dbReference type="NCBI Taxonomy" id="1314783"/>
    <lineage>
        <taxon>Eukaryota</taxon>
        <taxon>Fungi</taxon>
        <taxon>Dikarya</taxon>
        <taxon>Basidiomycota</taxon>
        <taxon>Agaricomycotina</taxon>
        <taxon>Agaricomycetes</taxon>
        <taxon>Polyporales</taxon>
        <taxon>Fomitopsis</taxon>
    </lineage>
</organism>
<dbReference type="EMBL" id="KV429102">
    <property type="protein sequence ID" value="KZT65637.1"/>
    <property type="molecule type" value="Genomic_DNA"/>
</dbReference>
<gene>
    <name evidence="1" type="ORF">DAEQUDRAFT_516894</name>
</gene>
<keyword evidence="2" id="KW-1185">Reference proteome</keyword>
<reference evidence="1 2" key="1">
    <citation type="journal article" date="2016" name="Mol. Biol. Evol.">
        <title>Comparative Genomics of Early-Diverging Mushroom-Forming Fungi Provides Insights into the Origins of Lignocellulose Decay Capabilities.</title>
        <authorList>
            <person name="Nagy L.G."/>
            <person name="Riley R."/>
            <person name="Tritt A."/>
            <person name="Adam C."/>
            <person name="Daum C."/>
            <person name="Floudas D."/>
            <person name="Sun H."/>
            <person name="Yadav J.S."/>
            <person name="Pangilinan J."/>
            <person name="Larsson K.H."/>
            <person name="Matsuura K."/>
            <person name="Barry K."/>
            <person name="Labutti K."/>
            <person name="Kuo R."/>
            <person name="Ohm R.A."/>
            <person name="Bhattacharya S.S."/>
            <person name="Shirouzu T."/>
            <person name="Yoshinaga Y."/>
            <person name="Martin F.M."/>
            <person name="Grigoriev I.V."/>
            <person name="Hibbett D.S."/>
        </authorList>
    </citation>
    <scope>NUCLEOTIDE SEQUENCE [LARGE SCALE GENOMIC DNA]</scope>
    <source>
        <strain evidence="1 2">L-15889</strain>
    </source>
</reference>
<proteinExistence type="predicted"/>
<sequence length="71" mass="8492">MRNHRYDRPVDVLSLAVESTIGDHPTRVMFWLLKPSTLAFIQSLQQYFHVFRPRKSIVPDRPWFVFTDAFL</sequence>
<evidence type="ECO:0000313" key="2">
    <source>
        <dbReference type="Proteomes" id="UP000076727"/>
    </source>
</evidence>
<dbReference type="Proteomes" id="UP000076727">
    <property type="component" value="Unassembled WGS sequence"/>
</dbReference>
<dbReference type="AlphaFoldDB" id="A0A165MG09"/>
<accession>A0A165MG09</accession>
<name>A0A165MG09_9APHY</name>
<protein>
    <submittedName>
        <fullName evidence="1">Uncharacterized protein</fullName>
    </submittedName>
</protein>